<keyword evidence="1" id="KW-0472">Membrane</keyword>
<dbReference type="InterPro" id="IPR001633">
    <property type="entry name" value="EAL_dom"/>
</dbReference>
<sequence>MSLTSAVYVVWVLVSGGPEAWQPPLSLLALLMVALPGAWLLWHGASGPLRPNRQRLALGLLVCAAGQLVAFAMHPDRPAVGAVLGLPLLLSAVLGLRLTWQTPGRMETLSLALEALLLSAVLVMLAMHPDRALGAVGLGLGALLLLTTPQPVEGLPPLSQTLIGSALLLGLTAAFWTVTPMGASALDISMLWVLAAGLLSGAALLRPRPPALHQGAPSRGALLLSVLPHGLLAGLYVLDVVLLLPRGPVWPVALLTLLFVCRFLLVLLNQQRQLQLWTFRAEHDQLTGLLGRRGLEEHLRRAIAGAQLSGLPTAVLFLDLDRMKSINDTFGHPVGDAMLCEVARRLSASVPSSASAARYGGDEFVVVWPGLTSVAEVGPAVERLLSVLQQPVRVGLETLSLSASVGVAMCPDDADDSTLAIERADDAMYRAKQAGKGTWRFADDALNTALVMDLQIETHLRGALERGEFEVRYQPLMQLAEVQVFGFEALLSWHSPVLGRVSPGDFIPLAEARGTIGRLGRWVLREALGQMRRWRDQGWSDGCVSVNVSVLQFEAPDFVTDIQEALQEQGLPGEVLILEVTEGALIRDVPSSVHKLAQLRAMGVSIALDDFGTGYSSLSYLQQLPVNIIKIDRAFIRDLSERGTAFVQAIIALAHSLNLTVIAEGIEVNAQRDVLVALGCEAGQGYLFAWPMAESEVAVYLAGVDTAVET</sequence>
<evidence type="ECO:0000259" key="3">
    <source>
        <dbReference type="PROSITE" id="PS50887"/>
    </source>
</evidence>
<dbReference type="SUPFAM" id="SSF141868">
    <property type="entry name" value="EAL domain-like"/>
    <property type="match status" value="1"/>
</dbReference>
<dbReference type="InterPro" id="IPR000160">
    <property type="entry name" value="GGDEF_dom"/>
</dbReference>
<dbReference type="Pfam" id="PF00563">
    <property type="entry name" value="EAL"/>
    <property type="match status" value="1"/>
</dbReference>
<dbReference type="InterPro" id="IPR029787">
    <property type="entry name" value="Nucleotide_cyclase"/>
</dbReference>
<dbReference type="SUPFAM" id="SSF55073">
    <property type="entry name" value="Nucleotide cyclase"/>
    <property type="match status" value="1"/>
</dbReference>
<keyword evidence="1" id="KW-1133">Transmembrane helix</keyword>
<feature type="transmembrane region" description="Helical" evidence="1">
    <location>
        <begin position="161"/>
        <end position="179"/>
    </location>
</feature>
<proteinExistence type="predicted"/>
<keyword evidence="1" id="KW-0812">Transmembrane</keyword>
<dbReference type="KEGG" id="dsc:ABOD76_00410"/>
<gene>
    <name evidence="4" type="ORF">ABOD76_00410</name>
</gene>
<dbReference type="InterPro" id="IPR050706">
    <property type="entry name" value="Cyclic-di-GMP_PDE-like"/>
</dbReference>
<dbReference type="SMART" id="SM00267">
    <property type="entry name" value="GGDEF"/>
    <property type="match status" value="1"/>
</dbReference>
<name>A0AAU7U571_9DEIO</name>
<geneLocation type="plasmid" evidence="4">
    <name>pDson04</name>
</geneLocation>
<dbReference type="PROSITE" id="PS50887">
    <property type="entry name" value="GGDEF"/>
    <property type="match status" value="1"/>
</dbReference>
<feature type="transmembrane region" description="Helical" evidence="1">
    <location>
        <begin position="221"/>
        <end position="243"/>
    </location>
</feature>
<feature type="transmembrane region" description="Helical" evidence="1">
    <location>
        <begin position="108"/>
        <end position="126"/>
    </location>
</feature>
<dbReference type="CDD" id="cd01949">
    <property type="entry name" value="GGDEF"/>
    <property type="match status" value="1"/>
</dbReference>
<dbReference type="GO" id="GO:0071111">
    <property type="term" value="F:cyclic-guanylate-specific phosphodiesterase activity"/>
    <property type="evidence" value="ECO:0007669"/>
    <property type="project" value="InterPro"/>
</dbReference>
<dbReference type="PANTHER" id="PTHR33121:SF79">
    <property type="entry name" value="CYCLIC DI-GMP PHOSPHODIESTERASE PDED-RELATED"/>
    <property type="match status" value="1"/>
</dbReference>
<dbReference type="NCBIfam" id="TIGR00254">
    <property type="entry name" value="GGDEF"/>
    <property type="match status" value="1"/>
</dbReference>
<evidence type="ECO:0000259" key="2">
    <source>
        <dbReference type="PROSITE" id="PS50883"/>
    </source>
</evidence>
<feature type="domain" description="GGDEF" evidence="3">
    <location>
        <begin position="311"/>
        <end position="444"/>
    </location>
</feature>
<feature type="domain" description="EAL" evidence="2">
    <location>
        <begin position="453"/>
        <end position="705"/>
    </location>
</feature>
<dbReference type="Gene3D" id="3.30.70.270">
    <property type="match status" value="1"/>
</dbReference>
<dbReference type="EMBL" id="CP158296">
    <property type="protein sequence ID" value="XBV83470.1"/>
    <property type="molecule type" value="Genomic_DNA"/>
</dbReference>
<feature type="transmembrane region" description="Helical" evidence="1">
    <location>
        <begin position="56"/>
        <end position="73"/>
    </location>
</feature>
<accession>A0AAU7U571</accession>
<reference evidence="4" key="1">
    <citation type="submission" date="2024-06" db="EMBL/GenBank/DDBJ databases">
        <title>Draft Genome Sequence of Deinococcus sonorensis Type Strain KR-87, a Biofilm Producing Representative of the Genus Deinococcus.</title>
        <authorList>
            <person name="Boren L.S."/>
            <person name="Grosso R.A."/>
            <person name="Hugenberg-Cox A.N."/>
            <person name="Hill J.T.E."/>
            <person name="Albert C.M."/>
            <person name="Tuohy J.M."/>
        </authorList>
    </citation>
    <scope>NUCLEOTIDE SEQUENCE</scope>
    <source>
        <strain evidence="4">KR-87</strain>
        <plasmid evidence="4">pDson04</plasmid>
    </source>
</reference>
<feature type="transmembrane region" description="Helical" evidence="1">
    <location>
        <begin position="185"/>
        <end position="205"/>
    </location>
</feature>
<dbReference type="AlphaFoldDB" id="A0AAU7U571"/>
<dbReference type="Pfam" id="PF00990">
    <property type="entry name" value="GGDEF"/>
    <property type="match status" value="1"/>
</dbReference>
<feature type="transmembrane region" description="Helical" evidence="1">
    <location>
        <begin position="26"/>
        <end position="44"/>
    </location>
</feature>
<dbReference type="InterPro" id="IPR035919">
    <property type="entry name" value="EAL_sf"/>
</dbReference>
<dbReference type="CDD" id="cd01948">
    <property type="entry name" value="EAL"/>
    <property type="match status" value="1"/>
</dbReference>
<dbReference type="RefSeq" id="WP_350240971.1">
    <property type="nucleotide sequence ID" value="NZ_CP158296.1"/>
</dbReference>
<evidence type="ECO:0000313" key="4">
    <source>
        <dbReference type="EMBL" id="XBV83470.1"/>
    </source>
</evidence>
<organism evidence="4">
    <name type="scientific">Deinococcus sonorensis KR-87</name>
    <dbReference type="NCBI Taxonomy" id="694439"/>
    <lineage>
        <taxon>Bacteria</taxon>
        <taxon>Thermotogati</taxon>
        <taxon>Deinococcota</taxon>
        <taxon>Deinococci</taxon>
        <taxon>Deinococcales</taxon>
        <taxon>Deinococcaceae</taxon>
        <taxon>Deinococcus</taxon>
    </lineage>
</organism>
<dbReference type="PROSITE" id="PS50883">
    <property type="entry name" value="EAL"/>
    <property type="match status" value="1"/>
</dbReference>
<dbReference type="SMART" id="SM00052">
    <property type="entry name" value="EAL"/>
    <property type="match status" value="1"/>
</dbReference>
<evidence type="ECO:0000256" key="1">
    <source>
        <dbReference type="SAM" id="Phobius"/>
    </source>
</evidence>
<protein>
    <submittedName>
        <fullName evidence="4">EAL domain-containing protein</fullName>
    </submittedName>
</protein>
<dbReference type="InterPro" id="IPR043128">
    <property type="entry name" value="Rev_trsase/Diguanyl_cyclase"/>
</dbReference>
<feature type="transmembrane region" description="Helical" evidence="1">
    <location>
        <begin position="79"/>
        <end position="96"/>
    </location>
</feature>
<dbReference type="Gene3D" id="3.20.20.450">
    <property type="entry name" value="EAL domain"/>
    <property type="match status" value="1"/>
</dbReference>
<keyword evidence="4" id="KW-0614">Plasmid</keyword>
<dbReference type="PANTHER" id="PTHR33121">
    <property type="entry name" value="CYCLIC DI-GMP PHOSPHODIESTERASE PDEF"/>
    <property type="match status" value="1"/>
</dbReference>
<feature type="transmembrane region" description="Helical" evidence="1">
    <location>
        <begin position="249"/>
        <end position="268"/>
    </location>
</feature>